<dbReference type="EMBL" id="CM000581">
    <property type="protein sequence ID" value="EWG54053.1"/>
    <property type="molecule type" value="Genomic_DNA"/>
</dbReference>
<protein>
    <submittedName>
        <fullName evidence="1">Uncharacterized protein</fullName>
    </submittedName>
</protein>
<dbReference type="GeneID" id="30074108"/>
<evidence type="ECO:0000313" key="2">
    <source>
        <dbReference type="Proteomes" id="UP000009096"/>
    </source>
</evidence>
<dbReference type="Proteomes" id="UP000009096">
    <property type="component" value="Chromosome 4"/>
</dbReference>
<dbReference type="AlphaFoldDB" id="W7MRH9"/>
<dbReference type="EMBL" id="DS022260">
    <property type="protein sequence ID" value="EWG54053.1"/>
    <property type="molecule type" value="Genomic_DNA"/>
</dbReference>
<reference evidence="1 2" key="1">
    <citation type="journal article" date="2010" name="Nature">
        <title>Comparative genomics reveals mobile pathogenicity chromosomes in Fusarium.</title>
        <authorList>
            <person name="Ma L.J."/>
            <person name="van der Does H.C."/>
            <person name="Borkovich K.A."/>
            <person name="Coleman J.J."/>
            <person name="Daboussi M.J."/>
            <person name="Di Pietro A."/>
            <person name="Dufresne M."/>
            <person name="Freitag M."/>
            <person name="Grabherr M."/>
            <person name="Henrissat B."/>
            <person name="Houterman P.M."/>
            <person name="Kang S."/>
            <person name="Shim W.B."/>
            <person name="Woloshuk C."/>
            <person name="Xie X."/>
            <person name="Xu J.R."/>
            <person name="Antoniw J."/>
            <person name="Baker S.E."/>
            <person name="Bluhm B.H."/>
            <person name="Breakspear A."/>
            <person name="Brown D.W."/>
            <person name="Butchko R.A."/>
            <person name="Chapman S."/>
            <person name="Coulson R."/>
            <person name="Coutinho P.M."/>
            <person name="Danchin E.G."/>
            <person name="Diener A."/>
            <person name="Gale L.R."/>
            <person name="Gardiner D.M."/>
            <person name="Goff S."/>
            <person name="Hammond-Kosack K.E."/>
            <person name="Hilburn K."/>
            <person name="Hua-Van A."/>
            <person name="Jonkers W."/>
            <person name="Kazan K."/>
            <person name="Kodira C.D."/>
            <person name="Koehrsen M."/>
            <person name="Kumar L."/>
            <person name="Lee Y.H."/>
            <person name="Li L."/>
            <person name="Manners J.M."/>
            <person name="Miranda-Saavedra D."/>
            <person name="Mukherjee M."/>
            <person name="Park G."/>
            <person name="Park J."/>
            <person name="Park S.Y."/>
            <person name="Proctor R.H."/>
            <person name="Regev A."/>
            <person name="Ruiz-Roldan M.C."/>
            <person name="Sain D."/>
            <person name="Sakthikumar S."/>
            <person name="Sykes S."/>
            <person name="Schwartz D.C."/>
            <person name="Turgeon B.G."/>
            <person name="Wapinski I."/>
            <person name="Yoder O."/>
            <person name="Young S."/>
            <person name="Zeng Q."/>
            <person name="Zhou S."/>
            <person name="Galagan J."/>
            <person name="Cuomo C.A."/>
            <person name="Kistler H.C."/>
            <person name="Rep M."/>
        </authorList>
    </citation>
    <scope>NUCLEOTIDE SEQUENCE [LARGE SCALE GENOMIC DNA]</scope>
    <source>
        <strain evidence="2">M3125 / FGSC 7600</strain>
    </source>
</reference>
<accession>W7MRH9</accession>
<keyword evidence="2" id="KW-1185">Reference proteome</keyword>
<name>W7MRH9_GIBM7</name>
<proteinExistence type="predicted"/>
<organism evidence="1 2">
    <name type="scientific">Gibberella moniliformis (strain M3125 / FGSC 7600)</name>
    <name type="common">Maize ear and stalk rot fungus</name>
    <name type="synonym">Fusarium verticillioides</name>
    <dbReference type="NCBI Taxonomy" id="334819"/>
    <lineage>
        <taxon>Eukaryota</taxon>
        <taxon>Fungi</taxon>
        <taxon>Dikarya</taxon>
        <taxon>Ascomycota</taxon>
        <taxon>Pezizomycotina</taxon>
        <taxon>Sordariomycetes</taxon>
        <taxon>Hypocreomycetidae</taxon>
        <taxon>Hypocreales</taxon>
        <taxon>Nectriaceae</taxon>
        <taxon>Fusarium</taxon>
        <taxon>Fusarium fujikuroi species complex</taxon>
    </lineage>
</organism>
<sequence length="58" mass="6599">MSDGFNLCPMYYIFTQVNVALICRTRNVLDNIKTSVCHITIYPALVCVNFLGMTQVPR</sequence>
<dbReference type="RefSeq" id="XP_018760244.1">
    <property type="nucleotide sequence ID" value="XM_018906490.1"/>
</dbReference>
<dbReference type="VEuPathDB" id="FungiDB:FVEG_17232"/>
<dbReference type="KEGG" id="fvr:FVEG_17232"/>
<gene>
    <name evidence="1" type="ORF">FVEG_17232</name>
</gene>
<evidence type="ECO:0000313" key="1">
    <source>
        <dbReference type="EMBL" id="EWG54053.1"/>
    </source>
</evidence>